<dbReference type="Gene3D" id="3.40.50.720">
    <property type="entry name" value="NAD(P)-binding Rossmann-like Domain"/>
    <property type="match status" value="1"/>
</dbReference>
<evidence type="ECO:0000256" key="1">
    <source>
        <dbReference type="ARBA" id="ARBA00006484"/>
    </source>
</evidence>
<dbReference type="PROSITE" id="PS00061">
    <property type="entry name" value="ADH_SHORT"/>
    <property type="match status" value="1"/>
</dbReference>
<keyword evidence="5" id="KW-1185">Reference proteome</keyword>
<dbReference type="InterPro" id="IPR036291">
    <property type="entry name" value="NAD(P)-bd_dom_sf"/>
</dbReference>
<keyword evidence="2" id="KW-0560">Oxidoreductase</keyword>
<dbReference type="Pfam" id="PF00106">
    <property type="entry name" value="adh_short"/>
    <property type="match status" value="1"/>
</dbReference>
<dbReference type="PANTHER" id="PTHR43115:SF4">
    <property type="entry name" value="DEHYDROGENASE_REDUCTASE SDR FAMILY MEMBER 11"/>
    <property type="match status" value="1"/>
</dbReference>
<dbReference type="PRINTS" id="PR00081">
    <property type="entry name" value="GDHRDH"/>
</dbReference>
<dbReference type="PANTHER" id="PTHR43115">
    <property type="entry name" value="DEHYDROGENASE/REDUCTASE SDR FAMILY MEMBER 11"/>
    <property type="match status" value="1"/>
</dbReference>
<dbReference type="FunFam" id="3.40.50.720:FF:000047">
    <property type="entry name" value="NADP-dependent L-serine/L-allo-threonine dehydrogenase"/>
    <property type="match status" value="1"/>
</dbReference>
<evidence type="ECO:0000313" key="4">
    <source>
        <dbReference type="EMBL" id="AXK51180.1"/>
    </source>
</evidence>
<comment type="similarity">
    <text evidence="1 3">Belongs to the short-chain dehydrogenases/reductases (SDR) family.</text>
</comment>
<evidence type="ECO:0000313" key="5">
    <source>
        <dbReference type="Proteomes" id="UP000254792"/>
    </source>
</evidence>
<dbReference type="InterPro" id="IPR020904">
    <property type="entry name" value="Sc_DH/Rdtase_CS"/>
</dbReference>
<proteinExistence type="inferred from homology"/>
<protein>
    <submittedName>
        <fullName evidence="4">Oxidoreductase</fullName>
    </submittedName>
</protein>
<dbReference type="RefSeq" id="WP_115558090.1">
    <property type="nucleotide sequence ID" value="NZ_CP031376.1"/>
</dbReference>
<dbReference type="Proteomes" id="UP000254792">
    <property type="component" value="Chromosome"/>
</dbReference>
<name>A0A345Z3K1_9MOLU</name>
<dbReference type="PROSITE" id="PS51257">
    <property type="entry name" value="PROKAR_LIPOPROTEIN"/>
    <property type="match status" value="1"/>
</dbReference>
<dbReference type="GO" id="GO:0016616">
    <property type="term" value="F:oxidoreductase activity, acting on the CH-OH group of donors, NAD or NADP as acceptor"/>
    <property type="evidence" value="ECO:0007669"/>
    <property type="project" value="UniProtKB-ARBA"/>
</dbReference>
<dbReference type="OrthoDB" id="9775296at2"/>
<dbReference type="KEGG" id="salx:SALLE_v1c05060"/>
<dbReference type="PRINTS" id="PR00080">
    <property type="entry name" value="SDRFAMILY"/>
</dbReference>
<reference evidence="4 5" key="1">
    <citation type="submission" date="2018-07" db="EMBL/GenBank/DDBJ databases">
        <title>Complete genome sequence of Spiroplasma alleghenense PLHS-1 (ATCC 51752).</title>
        <authorList>
            <person name="Chou L."/>
            <person name="Lee T.-Y."/>
            <person name="Tsai Y.-M."/>
            <person name="Kuo C.-H."/>
        </authorList>
    </citation>
    <scope>NUCLEOTIDE SEQUENCE [LARGE SCALE GENOMIC DNA]</scope>
    <source>
        <strain evidence="4 5">PLHS-1</strain>
    </source>
</reference>
<accession>A0A345Z3K1</accession>
<dbReference type="InterPro" id="IPR002347">
    <property type="entry name" value="SDR_fam"/>
</dbReference>
<evidence type="ECO:0000256" key="2">
    <source>
        <dbReference type="ARBA" id="ARBA00023002"/>
    </source>
</evidence>
<evidence type="ECO:0000256" key="3">
    <source>
        <dbReference type="RuleBase" id="RU000363"/>
    </source>
</evidence>
<dbReference type="EMBL" id="CP031376">
    <property type="protein sequence ID" value="AXK51180.1"/>
    <property type="molecule type" value="Genomic_DNA"/>
</dbReference>
<dbReference type="AlphaFoldDB" id="A0A345Z3K1"/>
<dbReference type="SUPFAM" id="SSF51735">
    <property type="entry name" value="NAD(P)-binding Rossmann-fold domains"/>
    <property type="match status" value="1"/>
</dbReference>
<organism evidence="4 5">
    <name type="scientific">Spiroplasma alleghenense</name>
    <dbReference type="NCBI Taxonomy" id="216931"/>
    <lineage>
        <taxon>Bacteria</taxon>
        <taxon>Bacillati</taxon>
        <taxon>Mycoplasmatota</taxon>
        <taxon>Mollicutes</taxon>
        <taxon>Entomoplasmatales</taxon>
        <taxon>Spiroplasmataceae</taxon>
        <taxon>Spiroplasma</taxon>
    </lineage>
</organism>
<gene>
    <name evidence="4" type="ORF">SALLE_v1c05060</name>
</gene>
<sequence>MEKSKNNKPLIAITGASSGIGLACAKMFAAQGFPLLLMARRVELIEELKLNNCIAAKVDVRDFQEFKKAVEKGEKEFGPVDLLINNAGVMPVDWFLSQDHNEKMDMIDINLKGVINGMDCVLSNMTKRNHGTIINVGSVAGRWTSDWRAVYNATKFGVHALTEAVRREVSDSGVRICLIAPAIVDTNLLSTSKNLEIVDKYKTIKKKINNGLTSEEIAQQILYIYSLPQHIAIKELVISHVNQKI</sequence>